<dbReference type="HOGENOM" id="CLU_1049082_0_0_5"/>
<evidence type="ECO:0000256" key="1">
    <source>
        <dbReference type="SAM" id="MobiDB-lite"/>
    </source>
</evidence>
<dbReference type="EMBL" id="CP002623">
    <property type="protein sequence ID" value="AEI95648.1"/>
    <property type="molecule type" value="Genomic_DNA"/>
</dbReference>
<dbReference type="AlphaFoldDB" id="F7ZC75"/>
<accession>F7ZC75</accession>
<sequence>MTKQDRPTLKSFFRSGSLPTAKEFGDLIDSTVNQVDDGFAKTDTDGLRLNSVGSSLKVLSLYQGLGTPKPSWIIEHGEKDGVLNFRPDEGQDGLKIDEDAKSSGKTENTFPPNMTMTRDGMVGINQEEPEWRFDVGGVARMQGRIGVATPKYETVPADRGWHPITEAMTGCQILEVVAGTGGEPGKGRYSIMRAIAMNAYHPRNRFLNWFFRRRSIKTQTAMYGSYADRICLRWVADKEKEHHYILELKTNAEFEGKLVRYYITKLWFDSAMVGAHGKKDDRDENLL</sequence>
<keyword evidence="3" id="KW-1185">Reference proteome</keyword>
<evidence type="ECO:0000313" key="3">
    <source>
        <dbReference type="Proteomes" id="UP000001353"/>
    </source>
</evidence>
<gene>
    <name evidence="2" type="ordered locus">RLO149_c037340</name>
</gene>
<feature type="compositionally biased region" description="Basic and acidic residues" evidence="1">
    <location>
        <begin position="87"/>
        <end position="104"/>
    </location>
</feature>
<dbReference type="STRING" id="391595.RLO149_c037340"/>
<dbReference type="OrthoDB" id="9793307at2"/>
<reference evidence="2 3" key="1">
    <citation type="journal article" date="2011" name="BMC Genomics">
        <title>Comparative genome analysis and genome-guided physiological analysis of Roseobacter litoralis.</title>
        <authorList>
            <person name="Kalhoefer D."/>
            <person name="Thole S."/>
            <person name="Voget S."/>
            <person name="Lehmann R."/>
            <person name="Liesegang H."/>
            <person name="Wollher A."/>
            <person name="Daniel R."/>
            <person name="Simon M."/>
            <person name="Brinkhoff T."/>
        </authorList>
    </citation>
    <scope>NUCLEOTIDE SEQUENCE [LARGE SCALE GENOMIC DNA]</scope>
    <source>
        <strain evidence="3">ATCC 49566 / DSM 6996 / JCM 21268 / NBRC 15278 / OCh 149</strain>
    </source>
</reference>
<evidence type="ECO:0000313" key="2">
    <source>
        <dbReference type="EMBL" id="AEI95648.1"/>
    </source>
</evidence>
<dbReference type="RefSeq" id="WP_013963531.1">
    <property type="nucleotide sequence ID" value="NC_015730.1"/>
</dbReference>
<feature type="compositionally biased region" description="Polar residues" evidence="1">
    <location>
        <begin position="105"/>
        <end position="116"/>
    </location>
</feature>
<feature type="region of interest" description="Disordered" evidence="1">
    <location>
        <begin position="87"/>
        <end position="118"/>
    </location>
</feature>
<organism evidence="2 3">
    <name type="scientific">Roseobacter litoralis (strain ATCC 49566 / DSM 6996 / JCM 21268 / NBRC 15278 / OCh 149)</name>
    <dbReference type="NCBI Taxonomy" id="391595"/>
    <lineage>
        <taxon>Bacteria</taxon>
        <taxon>Pseudomonadati</taxon>
        <taxon>Pseudomonadota</taxon>
        <taxon>Alphaproteobacteria</taxon>
        <taxon>Rhodobacterales</taxon>
        <taxon>Roseobacteraceae</taxon>
        <taxon>Roseobacter</taxon>
    </lineage>
</organism>
<dbReference type="Proteomes" id="UP000001353">
    <property type="component" value="Chromosome"/>
</dbReference>
<name>F7ZC75_ROSLO</name>
<proteinExistence type="predicted"/>
<dbReference type="eggNOG" id="ENOG502ZA5J">
    <property type="taxonomic scope" value="Bacteria"/>
</dbReference>
<dbReference type="KEGG" id="rli:RLO149_c037340"/>
<protein>
    <submittedName>
        <fullName evidence="2">Uncharacterized protein</fullName>
    </submittedName>
</protein>